<organism evidence="2 3">
    <name type="scientific">Rufibacter tibetensis</name>
    <dbReference type="NCBI Taxonomy" id="512763"/>
    <lineage>
        <taxon>Bacteria</taxon>
        <taxon>Pseudomonadati</taxon>
        <taxon>Bacteroidota</taxon>
        <taxon>Cytophagia</taxon>
        <taxon>Cytophagales</taxon>
        <taxon>Hymenobacteraceae</taxon>
        <taxon>Rufibacter</taxon>
    </lineage>
</organism>
<dbReference type="Gene3D" id="3.40.50.880">
    <property type="match status" value="1"/>
</dbReference>
<evidence type="ECO:0000313" key="2">
    <source>
        <dbReference type="EMBL" id="ALI99173.1"/>
    </source>
</evidence>
<dbReference type="PANTHER" id="PTHR37947:SF1">
    <property type="entry name" value="BLL2462 PROTEIN"/>
    <property type="match status" value="1"/>
</dbReference>
<dbReference type="RefSeq" id="WP_062543626.1">
    <property type="nucleotide sequence ID" value="NZ_CP012643.1"/>
</dbReference>
<dbReference type="Proteomes" id="UP000061382">
    <property type="component" value="Chromosome"/>
</dbReference>
<evidence type="ECO:0008006" key="4">
    <source>
        <dbReference type="Google" id="ProtNLM"/>
    </source>
</evidence>
<keyword evidence="1" id="KW-0812">Transmembrane</keyword>
<keyword evidence="1" id="KW-0472">Membrane</keyword>
<dbReference type="AlphaFoldDB" id="A0A0P0CRS4"/>
<feature type="transmembrane region" description="Helical" evidence="1">
    <location>
        <begin position="36"/>
        <end position="53"/>
    </location>
</feature>
<evidence type="ECO:0000256" key="1">
    <source>
        <dbReference type="SAM" id="Phobius"/>
    </source>
</evidence>
<keyword evidence="3" id="KW-1185">Reference proteome</keyword>
<protein>
    <recommendedName>
        <fullName evidence="4">Glutamine amidotransferase domain-containing protein</fullName>
    </recommendedName>
</protein>
<gene>
    <name evidence="2" type="ORF">DC20_09535</name>
</gene>
<proteinExistence type="predicted"/>
<name>A0A0P0CRS4_9BACT</name>
<dbReference type="SUPFAM" id="SSF52317">
    <property type="entry name" value="Class I glutamine amidotransferase-like"/>
    <property type="match status" value="1"/>
</dbReference>
<dbReference type="OrthoDB" id="980086at2"/>
<sequence length="597" mass="65851">MNLPLPLLLGVALLLGAWFSWLAVHRPDRKRFPWRLLASWVAVACLVLLLAPPKSTRSYNASEVILLTEGYNSDTLQALVKRLRPKPQVYAFGAEAKKAETITDLASFQQEHPAVKTLHVLGYGLPAEELSALSSLRVVPHLSELPAGVMAASWPQEITVGETITVQGRFHGSTVQNVKVLLQAAGLPRDSVEVKKGTDQSFSLKFNPKTAGQFVYSLRWKDENDSVHQEELPVTVKTPRKLNVLLLSSAPSFEGKFLKNTLAEQGHRVAVRNQVSKGIYATEWVNQPTLNLNRLTPALLQKFDVVFLDDVTLQSLGAGEKQALQQAVRQQGLGILTSISQRPPKPINFFTEGVFRTISEKQARSAALRWPKQASANAVLSLSNSILQPREGQQPLVWEQNPAQTQVLRYRKGMGQVGISLVPETFPLVMEGKEALYQQYWATVLTALAKPEEEVLAIAPHQNSAPFQLLQPVSFLASSSSVGEKTLATASGAAVDAYSYASPLLPSQQVFTLWPKTKGWYSLQEKTGAKANFYVHSETAWHTKRLHLRQQALQKAAVASASTSGASKFTREESLPLWIFGLGLVFSLGFLWLEEKI</sequence>
<dbReference type="InterPro" id="IPR029062">
    <property type="entry name" value="Class_I_gatase-like"/>
</dbReference>
<accession>A0A0P0CRS4</accession>
<evidence type="ECO:0000313" key="3">
    <source>
        <dbReference type="Proteomes" id="UP000061382"/>
    </source>
</evidence>
<reference evidence="2 3" key="1">
    <citation type="submission" date="2015-08" db="EMBL/GenBank/DDBJ databases">
        <title>Complete genome sequence of Rufibacter tibetensis strain 1351t, a radiation-resistant bacterium from tibet plateau.</title>
        <authorList>
            <person name="Dai J."/>
        </authorList>
    </citation>
    <scope>NUCLEOTIDE SEQUENCE [LARGE SCALE GENOMIC DNA]</scope>
    <source>
        <strain evidence="2 3">1351</strain>
    </source>
</reference>
<keyword evidence="1" id="KW-1133">Transmembrane helix</keyword>
<dbReference type="EMBL" id="CP012643">
    <property type="protein sequence ID" value="ALI99173.1"/>
    <property type="molecule type" value="Genomic_DNA"/>
</dbReference>
<feature type="transmembrane region" description="Helical" evidence="1">
    <location>
        <begin position="6"/>
        <end position="24"/>
    </location>
</feature>
<feature type="transmembrane region" description="Helical" evidence="1">
    <location>
        <begin position="575"/>
        <end position="593"/>
    </location>
</feature>
<dbReference type="KEGG" id="rti:DC20_09535"/>
<dbReference type="STRING" id="512763.DC20_09535"/>
<dbReference type="PATRIC" id="fig|512763.3.peg.2105"/>
<dbReference type="PANTHER" id="PTHR37947">
    <property type="entry name" value="BLL2462 PROTEIN"/>
    <property type="match status" value="1"/>
</dbReference>